<dbReference type="InterPro" id="IPR011990">
    <property type="entry name" value="TPR-like_helical_dom_sf"/>
</dbReference>
<accession>A0A166RR67</accession>
<reference evidence="1 2" key="1">
    <citation type="journal article" date="2016" name="Genome Biol. Evol.">
        <title>Divergent and convergent evolution of fungal pathogenicity.</title>
        <authorList>
            <person name="Shang Y."/>
            <person name="Xiao G."/>
            <person name="Zheng P."/>
            <person name="Cen K."/>
            <person name="Zhan S."/>
            <person name="Wang C."/>
        </authorList>
    </citation>
    <scope>NUCLEOTIDE SEQUENCE [LARGE SCALE GENOMIC DNA]</scope>
    <source>
        <strain evidence="1 2">RCEF 2490</strain>
    </source>
</reference>
<evidence type="ECO:0000313" key="1">
    <source>
        <dbReference type="EMBL" id="OAA33425.1"/>
    </source>
</evidence>
<dbReference type="GO" id="GO:0007005">
    <property type="term" value="P:mitochondrion organization"/>
    <property type="evidence" value="ECO:0007669"/>
    <property type="project" value="TreeGrafter"/>
</dbReference>
<dbReference type="PANTHER" id="PTHR47934">
    <property type="entry name" value="PENTATRICOPEPTIDE REPEAT-CONTAINING PROTEIN PET309, MITOCHONDRIAL"/>
    <property type="match status" value="1"/>
</dbReference>
<dbReference type="Proteomes" id="UP000078544">
    <property type="component" value="Unassembled WGS sequence"/>
</dbReference>
<evidence type="ECO:0000313" key="2">
    <source>
        <dbReference type="Proteomes" id="UP000078544"/>
    </source>
</evidence>
<dbReference type="STRING" id="1081109.A0A166RR67"/>
<proteinExistence type="predicted"/>
<dbReference type="OrthoDB" id="185373at2759"/>
<dbReference type="GO" id="GO:0003729">
    <property type="term" value="F:mRNA binding"/>
    <property type="evidence" value="ECO:0007669"/>
    <property type="project" value="TreeGrafter"/>
</dbReference>
<comment type="caution">
    <text evidence="1">The sequence shown here is derived from an EMBL/GenBank/DDBJ whole genome shotgun (WGS) entry which is preliminary data.</text>
</comment>
<keyword evidence="2" id="KW-1185">Reference proteome</keyword>
<dbReference type="GO" id="GO:0006396">
    <property type="term" value="P:RNA processing"/>
    <property type="evidence" value="ECO:0007669"/>
    <property type="project" value="TreeGrafter"/>
</dbReference>
<dbReference type="Gene3D" id="1.25.40.10">
    <property type="entry name" value="Tetratricopeptide repeat domain"/>
    <property type="match status" value="2"/>
</dbReference>
<gene>
    <name evidence="1" type="ORF">AAL_00890</name>
</gene>
<protein>
    <submittedName>
        <fullName evidence="1">Complex I intermediate-associated protein 84</fullName>
    </submittedName>
</protein>
<name>A0A166RR67_9HYPO</name>
<sequence length="795" mass="90692">MRPHLARHGRRLLVYRPLPAPSCFFYVNGPRRRRPVLAPTPCKTFNRSFFGALFQKPPREVRQPEYEPGWMQIMVWRSRMLDNLRAPPRKELMEAWRKVMQSKLKRRLPLNSTQALQCRRLLEYLFASEGVGEDQQVKNLTAADLAMARKVLLDFTPYERTKNHLDFGNAIQTVWESGSFAAKARNAEMQWSFRVKVLSEYGAATEAAQMLKSKWGDPNYSALMAEEGRLLELVSRGLAREGKEEELVDLANFAMQDGVPCDASIQTIMVEYFAARDRVAEAKHWFTQAIDQRYPQAQVYRAVASLARRNGLQQWAVPLLLQLGESQPRKRHWDVILQSILLLGKSLSEVNALMEHMVDQNGPLPPTHHTINGLLAVALEMGDSRLAEDVLVLGAEKGIAPRGETYLILLQLWLAAGDLKKAEAAFEQVKHFEPWANEAGADLLERFRRCTTEFLLLLSRRVPPDFAHMLQLLEAVEEYQMLLEPEAAGALCVKFLENDQHFDVMDLLSVHSFLYSEQQREVVQAAFVAFCLDAGTSTSRAWSAYQLLRQYFQDTSFELRTKLMGAFFDRKRPDMAAHVFGHMRQHRNKAYHPTMATYIQYLEGVAANPDPEGLLKIHNMLKMDATIRPDTKLYTGLMLAYTACDKPTAALDFWTEITRSAEGPSYASLEAVFWALERRPGGGKQAREIWERMERMDLDVPPAVYSAYLGAIAGSGNEKEVRSLLTKMASYVGSEPDATTLAIVHNALPGQELQANYREWAQKRYRTAWAELDKVTRRVNEYGLCQIRIKRVMKT</sequence>
<dbReference type="InterPro" id="IPR051114">
    <property type="entry name" value="Mito_RNA_Proc_CCM1"/>
</dbReference>
<dbReference type="EMBL" id="AZGY01000001">
    <property type="protein sequence ID" value="OAA33425.1"/>
    <property type="molecule type" value="Genomic_DNA"/>
</dbReference>
<dbReference type="PANTHER" id="PTHR47934:SF6">
    <property type="entry name" value="MITOCHONDRIAL GROUP I INTRON SPLICING FACTOR CCM1-RELATED"/>
    <property type="match status" value="1"/>
</dbReference>
<dbReference type="AlphaFoldDB" id="A0A166RR67"/>
<organism evidence="1 2">
    <name type="scientific">Moelleriella libera RCEF 2490</name>
    <dbReference type="NCBI Taxonomy" id="1081109"/>
    <lineage>
        <taxon>Eukaryota</taxon>
        <taxon>Fungi</taxon>
        <taxon>Dikarya</taxon>
        <taxon>Ascomycota</taxon>
        <taxon>Pezizomycotina</taxon>
        <taxon>Sordariomycetes</taxon>
        <taxon>Hypocreomycetidae</taxon>
        <taxon>Hypocreales</taxon>
        <taxon>Clavicipitaceae</taxon>
        <taxon>Moelleriella</taxon>
    </lineage>
</organism>
<dbReference type="GO" id="GO:0005739">
    <property type="term" value="C:mitochondrion"/>
    <property type="evidence" value="ECO:0007669"/>
    <property type="project" value="TreeGrafter"/>
</dbReference>